<reference evidence="3" key="1">
    <citation type="journal article" date="2020" name="Nat. Commun.">
        <title>Genome sequence of the cluster root forming white lupin.</title>
        <authorList>
            <person name="Hufnagel B."/>
            <person name="Marques A."/>
            <person name="Soriano A."/>
            <person name="Marques L."/>
            <person name="Divol F."/>
            <person name="Doumas P."/>
            <person name="Sallet E."/>
            <person name="Mancinotti D."/>
            <person name="Carrere S."/>
            <person name="Marande W."/>
            <person name="Arribat S."/>
            <person name="Keller J."/>
            <person name="Huneau C."/>
            <person name="Blein T."/>
            <person name="Aime D."/>
            <person name="Laguerre M."/>
            <person name="Taylor J."/>
            <person name="Schubert V."/>
            <person name="Nelson M."/>
            <person name="Geu-Flores F."/>
            <person name="Crespi M."/>
            <person name="Gallardo-Guerrero K."/>
            <person name="Delaux P.-M."/>
            <person name="Salse J."/>
            <person name="Berges H."/>
            <person name="Guyot R."/>
            <person name="Gouzy J."/>
            <person name="Peret B."/>
        </authorList>
    </citation>
    <scope>NUCLEOTIDE SEQUENCE [LARGE SCALE GENOMIC DNA]</scope>
    <source>
        <strain evidence="3">cv. Amiga</strain>
    </source>
</reference>
<protein>
    <submittedName>
        <fullName evidence="2">Uncharacterized protein</fullName>
    </submittedName>
</protein>
<dbReference type="EMBL" id="WOCE01000022">
    <property type="protein sequence ID" value="KAE9588783.1"/>
    <property type="molecule type" value="Genomic_DNA"/>
</dbReference>
<evidence type="ECO:0000313" key="3">
    <source>
        <dbReference type="Proteomes" id="UP000447434"/>
    </source>
</evidence>
<feature type="compositionally biased region" description="Basic and acidic residues" evidence="1">
    <location>
        <begin position="31"/>
        <end position="43"/>
    </location>
</feature>
<accession>A0A6A4N9T3</accession>
<name>A0A6A4N9T3_LUPAL</name>
<feature type="compositionally biased region" description="Polar residues" evidence="1">
    <location>
        <begin position="1"/>
        <end position="17"/>
    </location>
</feature>
<gene>
    <name evidence="2" type="ORF">Lalb_Chr22g0359141</name>
</gene>
<evidence type="ECO:0000256" key="1">
    <source>
        <dbReference type="SAM" id="MobiDB-lite"/>
    </source>
</evidence>
<dbReference type="AlphaFoldDB" id="A0A6A4N9T3"/>
<organism evidence="2 3">
    <name type="scientific">Lupinus albus</name>
    <name type="common">White lupine</name>
    <name type="synonym">Lupinus termis</name>
    <dbReference type="NCBI Taxonomy" id="3870"/>
    <lineage>
        <taxon>Eukaryota</taxon>
        <taxon>Viridiplantae</taxon>
        <taxon>Streptophyta</taxon>
        <taxon>Embryophyta</taxon>
        <taxon>Tracheophyta</taxon>
        <taxon>Spermatophyta</taxon>
        <taxon>Magnoliopsida</taxon>
        <taxon>eudicotyledons</taxon>
        <taxon>Gunneridae</taxon>
        <taxon>Pentapetalae</taxon>
        <taxon>rosids</taxon>
        <taxon>fabids</taxon>
        <taxon>Fabales</taxon>
        <taxon>Fabaceae</taxon>
        <taxon>Papilionoideae</taxon>
        <taxon>50 kb inversion clade</taxon>
        <taxon>genistoids sensu lato</taxon>
        <taxon>core genistoids</taxon>
        <taxon>Genisteae</taxon>
        <taxon>Lupinus</taxon>
    </lineage>
</organism>
<feature type="region of interest" description="Disordered" evidence="1">
    <location>
        <begin position="1"/>
        <end position="43"/>
    </location>
</feature>
<comment type="caution">
    <text evidence="2">The sequence shown here is derived from an EMBL/GenBank/DDBJ whole genome shotgun (WGS) entry which is preliminary data.</text>
</comment>
<keyword evidence="3" id="KW-1185">Reference proteome</keyword>
<proteinExistence type="predicted"/>
<evidence type="ECO:0000313" key="2">
    <source>
        <dbReference type="EMBL" id="KAE9588783.1"/>
    </source>
</evidence>
<sequence length="43" mass="4603">MCQIGTNMQKGTSQLTCASCAKPEEAPSPDEAMRTDGSDKEVR</sequence>
<dbReference type="Proteomes" id="UP000447434">
    <property type="component" value="Chromosome 22"/>
</dbReference>